<dbReference type="EC" id="2.5.1.18" evidence="1"/>
<dbReference type="InterPro" id="IPR010987">
    <property type="entry name" value="Glutathione-S-Trfase_C-like"/>
</dbReference>
<dbReference type="InterPro" id="IPR004045">
    <property type="entry name" value="Glutathione_S-Trfase_N"/>
</dbReference>
<dbReference type="SUPFAM" id="SSF52833">
    <property type="entry name" value="Thioredoxin-like"/>
    <property type="match status" value="1"/>
</dbReference>
<dbReference type="InterPro" id="IPR036249">
    <property type="entry name" value="Thioredoxin-like_sf"/>
</dbReference>
<evidence type="ECO:0000256" key="1">
    <source>
        <dbReference type="ARBA" id="ARBA00012452"/>
    </source>
</evidence>
<dbReference type="PANTHER" id="PTHR43900">
    <property type="entry name" value="GLUTATHIONE S-TRANSFERASE RHO"/>
    <property type="match status" value="1"/>
</dbReference>
<dbReference type="EMBL" id="QUNR01000002">
    <property type="protein sequence ID" value="REH38968.1"/>
    <property type="molecule type" value="Genomic_DNA"/>
</dbReference>
<evidence type="ECO:0000313" key="5">
    <source>
        <dbReference type="EMBL" id="REH38968.1"/>
    </source>
</evidence>
<dbReference type="OrthoDB" id="8634103at2"/>
<feature type="domain" description="GST N-terminal" evidence="3">
    <location>
        <begin position="1"/>
        <end position="81"/>
    </location>
</feature>
<reference evidence="5 6" key="1">
    <citation type="submission" date="2018-08" db="EMBL/GenBank/DDBJ databases">
        <title>Genomic Encyclopedia of Type Strains, Phase IV (KMG-IV): sequencing the most valuable type-strain genomes for metagenomic binning, comparative biology and taxonomic classification.</title>
        <authorList>
            <person name="Goeker M."/>
        </authorList>
    </citation>
    <scope>NUCLEOTIDE SEQUENCE [LARGE SCALE GENOMIC DNA]</scope>
    <source>
        <strain evidence="5 6">DSM 26022</strain>
    </source>
</reference>
<dbReference type="GO" id="GO:0043295">
    <property type="term" value="F:glutathione binding"/>
    <property type="evidence" value="ECO:0007669"/>
    <property type="project" value="TreeGrafter"/>
</dbReference>
<keyword evidence="6" id="KW-1185">Reference proteome</keyword>
<dbReference type="AlphaFoldDB" id="A0A3E0H6W0"/>
<dbReference type="Gene3D" id="3.40.30.10">
    <property type="entry name" value="Glutaredoxin"/>
    <property type="match status" value="1"/>
</dbReference>
<evidence type="ECO:0000259" key="3">
    <source>
        <dbReference type="PROSITE" id="PS50404"/>
    </source>
</evidence>
<dbReference type="Gene3D" id="1.20.1050.10">
    <property type="match status" value="1"/>
</dbReference>
<dbReference type="InterPro" id="IPR004046">
    <property type="entry name" value="GST_C"/>
</dbReference>
<dbReference type="InterPro" id="IPR034345">
    <property type="entry name" value="Gtt2-like_N"/>
</dbReference>
<dbReference type="InterPro" id="IPR036282">
    <property type="entry name" value="Glutathione-S-Trfase_C_sf"/>
</dbReference>
<dbReference type="CDD" id="cd03051">
    <property type="entry name" value="GST_N_GTT2_like"/>
    <property type="match status" value="1"/>
</dbReference>
<dbReference type="RefSeq" id="WP_116207984.1">
    <property type="nucleotide sequence ID" value="NZ_QUNR01000002.1"/>
</dbReference>
<keyword evidence="2 5" id="KW-0808">Transferase</keyword>
<dbReference type="SFLD" id="SFLDG00358">
    <property type="entry name" value="Main_(cytGST)"/>
    <property type="match status" value="1"/>
</dbReference>
<dbReference type="PANTHER" id="PTHR43900:SF97">
    <property type="entry name" value="GLUTATHIONE TRANSFERASE"/>
    <property type="match status" value="1"/>
</dbReference>
<evidence type="ECO:0000259" key="4">
    <source>
        <dbReference type="PROSITE" id="PS50405"/>
    </source>
</evidence>
<name>A0A3E0H6W0_9GAMM</name>
<protein>
    <recommendedName>
        <fullName evidence="1">glutathione transferase</fullName>
        <ecNumber evidence="1">2.5.1.18</ecNumber>
    </recommendedName>
</protein>
<evidence type="ECO:0000256" key="2">
    <source>
        <dbReference type="ARBA" id="ARBA00022679"/>
    </source>
</evidence>
<dbReference type="Pfam" id="PF13417">
    <property type="entry name" value="GST_N_3"/>
    <property type="match status" value="1"/>
</dbReference>
<dbReference type="GO" id="GO:0004364">
    <property type="term" value="F:glutathione transferase activity"/>
    <property type="evidence" value="ECO:0007669"/>
    <property type="project" value="UniProtKB-EC"/>
</dbReference>
<sequence length="202" mass="22583">MKIYETRTAPNPRLVRMFLAEKGMSAEYIELDIAAGENLSAAMRAKNVTTKVPFLELDDGTVIGETAAICRYIEEIQSAPALMGNSPVEKAIIEMWRRRVEFGFFMPVGMCFQHSTGYFKDRMTPVAEFGAVSGKMALDFLNVINDQLATNEYVAGASFSIADITLLVAIDFARVMKIRIGDQHPHVQRWYEMVSSRKSAQA</sequence>
<proteinExistence type="predicted"/>
<feature type="domain" description="GST C-terminal" evidence="4">
    <location>
        <begin position="86"/>
        <end position="202"/>
    </location>
</feature>
<evidence type="ECO:0000313" key="6">
    <source>
        <dbReference type="Proteomes" id="UP000256774"/>
    </source>
</evidence>
<comment type="caution">
    <text evidence="5">The sequence shown here is derived from an EMBL/GenBank/DDBJ whole genome shotgun (WGS) entry which is preliminary data.</text>
</comment>
<dbReference type="InterPro" id="IPR040079">
    <property type="entry name" value="Glutathione_S-Trfase"/>
</dbReference>
<dbReference type="GO" id="GO:0005737">
    <property type="term" value="C:cytoplasm"/>
    <property type="evidence" value="ECO:0007669"/>
    <property type="project" value="TreeGrafter"/>
</dbReference>
<dbReference type="SFLD" id="SFLDS00019">
    <property type="entry name" value="Glutathione_Transferase_(cytos"/>
    <property type="match status" value="1"/>
</dbReference>
<dbReference type="Pfam" id="PF00043">
    <property type="entry name" value="GST_C"/>
    <property type="match status" value="1"/>
</dbReference>
<accession>A0A3E0H6W0</accession>
<dbReference type="PROSITE" id="PS50404">
    <property type="entry name" value="GST_NTER"/>
    <property type="match status" value="1"/>
</dbReference>
<dbReference type="Proteomes" id="UP000256774">
    <property type="component" value="Unassembled WGS sequence"/>
</dbReference>
<gene>
    <name evidence="5" type="ORF">DFR26_1138</name>
</gene>
<organism evidence="5 6">
    <name type="scientific">Paraperlucidibaca baekdonensis</name>
    <dbReference type="NCBI Taxonomy" id="748120"/>
    <lineage>
        <taxon>Bacteria</taxon>
        <taxon>Pseudomonadati</taxon>
        <taxon>Pseudomonadota</taxon>
        <taxon>Gammaproteobacteria</taxon>
        <taxon>Moraxellales</taxon>
        <taxon>Moraxellaceae</taxon>
        <taxon>Paraperlucidibaca</taxon>
    </lineage>
</organism>
<dbReference type="SUPFAM" id="SSF47616">
    <property type="entry name" value="GST C-terminal domain-like"/>
    <property type="match status" value="1"/>
</dbReference>
<dbReference type="PROSITE" id="PS50405">
    <property type="entry name" value="GST_CTER"/>
    <property type="match status" value="1"/>
</dbReference>